<name>A0A4P9XU55_9FUNG</name>
<dbReference type="PANTHER" id="PTHR11629:SF63">
    <property type="entry name" value="V-TYPE PROTON ATPASE SUBUNIT A"/>
    <property type="match status" value="1"/>
</dbReference>
<dbReference type="OrthoDB" id="10264220at2759"/>
<keyword evidence="7 9" id="KW-0406">Ion transport</keyword>
<comment type="function">
    <text evidence="9">Essential component of the vacuolar proton pump (V-ATPase), a multimeric enzyme that catalyzes the translocation of protons across the membranes. Required for assembly and activity of the V-ATPase.</text>
</comment>
<keyword evidence="12" id="KW-1185">Reference proteome</keyword>
<feature type="transmembrane region" description="Helical" evidence="9">
    <location>
        <begin position="764"/>
        <end position="784"/>
    </location>
</feature>
<dbReference type="InterPro" id="IPR002490">
    <property type="entry name" value="V-ATPase_116kDa_su"/>
</dbReference>
<dbReference type="InterPro" id="IPR026028">
    <property type="entry name" value="V-type_ATPase_116kDa_su_euka"/>
</dbReference>
<feature type="transmembrane region" description="Helical" evidence="9">
    <location>
        <begin position="450"/>
        <end position="467"/>
    </location>
</feature>
<keyword evidence="3 9" id="KW-0813">Transport</keyword>
<keyword evidence="8 9" id="KW-0472">Membrane</keyword>
<evidence type="ECO:0000313" key="12">
    <source>
        <dbReference type="Proteomes" id="UP000271241"/>
    </source>
</evidence>
<feature type="transmembrane region" description="Helical" evidence="9">
    <location>
        <begin position="526"/>
        <end position="547"/>
    </location>
</feature>
<dbReference type="GO" id="GO:0000220">
    <property type="term" value="C:vacuolar proton-transporting V-type ATPase, V0 domain"/>
    <property type="evidence" value="ECO:0007669"/>
    <property type="project" value="InterPro"/>
</dbReference>
<sequence length="828" mass="93756">MSLVQLFIPLEGAPAAVSELGELGLLEFRDLNPDVNAFQRSFVSEIRRLDEMERKLRFLSAQIEKADISVRPLPQTAYLARSRSAQEVHELEMALNMHESRVLEMNSSYESLLRRSLELTEQRHVLERTAAFFEQAETRQADIRRSFEESDTPLLQAQLNLEAGGDVHRVHLGFVTGVIARSRLPTFERVMWRALRGNLYMNHVEIEEPIVDPATEEQVPKSVFIIFAHGREILAMIRKISEALGGTLYPVDSNPEMRRDSLMNVAGRLSDVNSVLQNTSHTRRAELLQVAEQLTTWLTVVKKEKAVYHTMNMFNYDGNQKCLIAEGWCPTNAIGAIHGALRAATENINSMTPTVLSKLTTSKTPPTYHRTNKFTAAFQDIVDAYGMARYGEVNPGLFTIISFPFLFALMFGDLGHGAIMTAFAVWMCVRERSLAKYANDEMFGMIYSGRYIILLMGFFSMYAGMLYNDIFSRSMHFWHSGWDWGEIKEGEEAQATQVGVYPFGIDPAWHGADNALLFSNSYKMKMSILIGVVQMSFGIMLTIFNHVHFKRRANIWAEFVPQMLFMQCIFGYLSVCIVYKWSVDWYAVDENGNNLYSSPPSLLNTLIFMFLQPGQVKPEDQLFAGQAVIQVTLLLIALVCVPWMLLAKPLLLKAEHERKLNNGYDTVATSAPRASEDTGNGDSSEVPVATDDHEHDEEHHEFNFADIMVDQVIHTIEFCLNCISNTASYLRLWALSLAHAQLSTVLWDMTLEPCFHMTGAMRTFAIFAGFAFWLCASVAILIAMEGMSAFLHTLRLHWVEFNSKFYIGGGRKFMPFTFAEVLEGSEAE</sequence>
<evidence type="ECO:0000256" key="10">
    <source>
        <dbReference type="SAM" id="MobiDB-lite"/>
    </source>
</evidence>
<dbReference type="PIRSF" id="PIRSF001293">
    <property type="entry name" value="ATP6V0A1"/>
    <property type="match status" value="1"/>
</dbReference>
<dbReference type="PANTHER" id="PTHR11629">
    <property type="entry name" value="VACUOLAR PROTON ATPASES"/>
    <property type="match status" value="1"/>
</dbReference>
<dbReference type="GO" id="GO:0046961">
    <property type="term" value="F:proton-transporting ATPase activity, rotational mechanism"/>
    <property type="evidence" value="ECO:0007669"/>
    <property type="project" value="InterPro"/>
</dbReference>
<evidence type="ECO:0000256" key="3">
    <source>
        <dbReference type="ARBA" id="ARBA00022448"/>
    </source>
</evidence>
<evidence type="ECO:0000256" key="8">
    <source>
        <dbReference type="ARBA" id="ARBA00023136"/>
    </source>
</evidence>
<feature type="transmembrane region" description="Helical" evidence="9">
    <location>
        <begin position="627"/>
        <end position="646"/>
    </location>
</feature>
<accession>A0A4P9XU55</accession>
<evidence type="ECO:0000256" key="9">
    <source>
        <dbReference type="RuleBase" id="RU361189"/>
    </source>
</evidence>
<evidence type="ECO:0000256" key="1">
    <source>
        <dbReference type="ARBA" id="ARBA00004141"/>
    </source>
</evidence>
<comment type="subcellular location">
    <subcellularLocation>
        <location evidence="1">Membrane</location>
        <topology evidence="1">Multi-pass membrane protein</topology>
    </subcellularLocation>
</comment>
<evidence type="ECO:0000313" key="11">
    <source>
        <dbReference type="EMBL" id="RKP09745.1"/>
    </source>
</evidence>
<protein>
    <recommendedName>
        <fullName evidence="9">V-type proton ATPase subunit a</fullName>
    </recommendedName>
</protein>
<dbReference type="GO" id="GO:0051117">
    <property type="term" value="F:ATPase binding"/>
    <property type="evidence" value="ECO:0007669"/>
    <property type="project" value="TreeGrafter"/>
</dbReference>
<feature type="transmembrane region" description="Helical" evidence="9">
    <location>
        <begin position="559"/>
        <end position="581"/>
    </location>
</feature>
<keyword evidence="4 9" id="KW-0812">Transmembrane</keyword>
<dbReference type="STRING" id="78915.A0A4P9XU55"/>
<dbReference type="GO" id="GO:0007035">
    <property type="term" value="P:vacuolar acidification"/>
    <property type="evidence" value="ECO:0007669"/>
    <property type="project" value="TreeGrafter"/>
</dbReference>
<evidence type="ECO:0000256" key="6">
    <source>
        <dbReference type="ARBA" id="ARBA00022989"/>
    </source>
</evidence>
<keyword evidence="6 9" id="KW-1133">Transmembrane helix</keyword>
<comment type="similarity">
    <text evidence="2 9">Belongs to the V-ATPase 116 kDa subunit family.</text>
</comment>
<gene>
    <name evidence="11" type="ORF">THASP1DRAFT_13843</name>
</gene>
<keyword evidence="5 9" id="KW-0375">Hydrogen ion transport</keyword>
<reference evidence="12" key="1">
    <citation type="journal article" date="2018" name="Nat. Microbiol.">
        <title>Leveraging single-cell genomics to expand the fungal tree of life.</title>
        <authorList>
            <person name="Ahrendt S.R."/>
            <person name="Quandt C.A."/>
            <person name="Ciobanu D."/>
            <person name="Clum A."/>
            <person name="Salamov A."/>
            <person name="Andreopoulos B."/>
            <person name="Cheng J.F."/>
            <person name="Woyke T."/>
            <person name="Pelin A."/>
            <person name="Henrissat B."/>
            <person name="Reynolds N.K."/>
            <person name="Benny G.L."/>
            <person name="Smith M.E."/>
            <person name="James T.Y."/>
            <person name="Grigoriev I.V."/>
        </authorList>
    </citation>
    <scope>NUCLEOTIDE SEQUENCE [LARGE SCALE GENOMIC DNA]</scope>
    <source>
        <strain evidence="12">RSA 1356</strain>
    </source>
</reference>
<organism evidence="11 12">
    <name type="scientific">Thamnocephalis sphaerospora</name>
    <dbReference type="NCBI Taxonomy" id="78915"/>
    <lineage>
        <taxon>Eukaryota</taxon>
        <taxon>Fungi</taxon>
        <taxon>Fungi incertae sedis</taxon>
        <taxon>Zoopagomycota</taxon>
        <taxon>Zoopagomycotina</taxon>
        <taxon>Zoopagomycetes</taxon>
        <taxon>Zoopagales</taxon>
        <taxon>Sigmoideomycetaceae</taxon>
        <taxon>Thamnocephalis</taxon>
    </lineage>
</organism>
<dbReference type="EMBL" id="KZ992491">
    <property type="protein sequence ID" value="RKP09745.1"/>
    <property type="molecule type" value="Genomic_DNA"/>
</dbReference>
<dbReference type="AlphaFoldDB" id="A0A4P9XU55"/>
<dbReference type="GO" id="GO:0000329">
    <property type="term" value="C:fungal-type vacuole membrane"/>
    <property type="evidence" value="ECO:0007669"/>
    <property type="project" value="TreeGrafter"/>
</dbReference>
<evidence type="ECO:0000256" key="7">
    <source>
        <dbReference type="ARBA" id="ARBA00023065"/>
    </source>
</evidence>
<feature type="region of interest" description="Disordered" evidence="10">
    <location>
        <begin position="667"/>
        <end position="689"/>
    </location>
</feature>
<proteinExistence type="inferred from homology"/>
<dbReference type="Proteomes" id="UP000271241">
    <property type="component" value="Unassembled WGS sequence"/>
</dbReference>
<evidence type="ECO:0000256" key="4">
    <source>
        <dbReference type="ARBA" id="ARBA00022692"/>
    </source>
</evidence>
<evidence type="ECO:0000256" key="5">
    <source>
        <dbReference type="ARBA" id="ARBA00022781"/>
    </source>
</evidence>
<feature type="transmembrane region" description="Helical" evidence="9">
    <location>
        <begin position="405"/>
        <end position="429"/>
    </location>
</feature>
<evidence type="ECO:0000256" key="2">
    <source>
        <dbReference type="ARBA" id="ARBA00009904"/>
    </source>
</evidence>
<dbReference type="Pfam" id="PF01496">
    <property type="entry name" value="V_ATPase_I"/>
    <property type="match status" value="1"/>
</dbReference>